<evidence type="ECO:0000313" key="5">
    <source>
        <dbReference type="EMBL" id="HJG15181.1"/>
    </source>
</evidence>
<keyword evidence="3" id="KW-1133">Transmembrane helix</keyword>
<feature type="region of interest" description="Disordered" evidence="2">
    <location>
        <begin position="47"/>
        <end position="104"/>
    </location>
</feature>
<reference evidence="5" key="2">
    <citation type="submission" date="2021-09" db="EMBL/GenBank/DDBJ databases">
        <authorList>
            <person name="Gilroy R."/>
        </authorList>
    </citation>
    <scope>NUCLEOTIDE SEQUENCE</scope>
    <source>
        <strain evidence="5">CHK189-29639</strain>
    </source>
</reference>
<evidence type="ECO:0000313" key="6">
    <source>
        <dbReference type="Proteomes" id="UP000759256"/>
    </source>
</evidence>
<feature type="compositionally biased region" description="Basic and acidic residues" evidence="2">
    <location>
        <begin position="808"/>
        <end position="821"/>
    </location>
</feature>
<feature type="compositionally biased region" description="Polar residues" evidence="2">
    <location>
        <begin position="913"/>
        <end position="939"/>
    </location>
</feature>
<dbReference type="InterPro" id="IPR005046">
    <property type="entry name" value="DUF285"/>
</dbReference>
<dbReference type="AlphaFoldDB" id="A0A921IBG7"/>
<feature type="compositionally biased region" description="Low complexity" evidence="2">
    <location>
        <begin position="891"/>
        <end position="908"/>
    </location>
</feature>
<protein>
    <submittedName>
        <fullName evidence="5">BspA family leucine-rich repeat surface protein</fullName>
    </submittedName>
</protein>
<keyword evidence="3" id="KW-0812">Transmembrane</keyword>
<feature type="compositionally biased region" description="Polar residues" evidence="2">
    <location>
        <begin position="822"/>
        <end position="839"/>
    </location>
</feature>
<feature type="transmembrane region" description="Helical" evidence="3">
    <location>
        <begin position="12"/>
        <end position="29"/>
    </location>
</feature>
<keyword evidence="3" id="KW-0472">Membrane</keyword>
<feature type="compositionally biased region" description="Polar residues" evidence="2">
    <location>
        <begin position="872"/>
        <end position="882"/>
    </location>
</feature>
<sequence length="970" mass="107077">MHEQKNVYSLRKLSVGLASVIVGTCFFISTNRQNVQADTLNVSERQASTVIQQDSSKKQEQDSNEQNDQTNVSNSKNEQQQSTPFAKDVENVDSNLNDTNKLDNADDSVKVKNVVDQNAVKIVESEANQKFDQVKDQFKQETTKTKNVTSSVIEENDEGKTIHKADVSAKATTLNVAKIFKNLVNVKDITESKVVNKNLNGGFDEATWGTLDVNNWKGNVQGDYYQLTDYTGDANHVIVPNEADFAKAGISTSGKQVGVTSDLMHTIFRDKTTAQDATVAFSKTDNKQVKAIGTDWRNTWGHDTAYINGSWISSKGTLTKFDGTNLDVANVTNMRFMFNGNQISDLNPLANWNVNNVTDMSYMFFGNQISDLNPLANWNVNNVTAMNWMFAYNKISDLSPLANWKVDHVTTMRYMFYTNQIGDLSPLAGWNVNNVTDMSGMFDRNHISDLSPLASWNVNNVTDMSGMFDNNVTAQTKNLPAKRVINFAYPDGYTGKKQDLVTQTVDVPQRVKVELITKDSKPSNNILDWVTKTETPISTLTDPVYFQAYTVPTVSNLVPNISTVAKQEADPNMPLNVVVTYTASPVTVHFVDVDENADKDSDAVKQELDKTIQLSGNYGSEVDLNNVKLPANFELANDLPSVQYGKIDSVTINLKHYINDVKAENAEDATRTIVINKYDGHGNLTSTQTVVQQIAFYKHDYVDAVTNNVKSSKYIFDDKSSPALSHNLVDGKATNDPSYTLKDGKYYFAKYKLDVPAGYKAEEKKINPNMMMISLFVLPTTSTDLNTSQTDTNKKPDTSSSSVIIKPSDSKASHNDSKKQNDQPITSNKETDHTINVSAQAVDPTVEPEKNNVASQNNSTTSAQTQQSSTNDAEQVKNTSIDVPSREENNASKGSNSSSNRSKPNSGKIIHVNSKTPQNGLNEPSKSVSNNSQLPQTGENDGYQYTALSLLLGLNVAIAAVGAEKKRKKY</sequence>
<evidence type="ECO:0000259" key="4">
    <source>
        <dbReference type="Pfam" id="PF04650"/>
    </source>
</evidence>
<feature type="region of interest" description="Disordered" evidence="2">
    <location>
        <begin position="786"/>
        <end position="940"/>
    </location>
</feature>
<accession>A0A921IBG7</accession>
<organism evidence="5 6">
    <name type="scientific">Ligilactobacillus salivarius</name>
    <dbReference type="NCBI Taxonomy" id="1624"/>
    <lineage>
        <taxon>Bacteria</taxon>
        <taxon>Bacillati</taxon>
        <taxon>Bacillota</taxon>
        <taxon>Bacilli</taxon>
        <taxon>Lactobacillales</taxon>
        <taxon>Lactobacillaceae</taxon>
        <taxon>Ligilactobacillus</taxon>
    </lineage>
</organism>
<feature type="compositionally biased region" description="Low complexity" evidence="2">
    <location>
        <begin position="854"/>
        <end position="871"/>
    </location>
</feature>
<gene>
    <name evidence="5" type="ORF">K8V06_03445</name>
</gene>
<dbReference type="EMBL" id="DYVK01000033">
    <property type="protein sequence ID" value="HJG15181.1"/>
    <property type="molecule type" value="Genomic_DNA"/>
</dbReference>
<dbReference type="Gene3D" id="2.60.40.4300">
    <property type="match status" value="1"/>
</dbReference>
<feature type="compositionally biased region" description="Polar residues" evidence="2">
    <location>
        <begin position="64"/>
        <end position="84"/>
    </location>
</feature>
<dbReference type="Proteomes" id="UP000759256">
    <property type="component" value="Unassembled WGS sequence"/>
</dbReference>
<keyword evidence="1" id="KW-0732">Signal</keyword>
<reference evidence="5" key="1">
    <citation type="journal article" date="2021" name="PeerJ">
        <title>Extensive microbial diversity within the chicken gut microbiome revealed by metagenomics and culture.</title>
        <authorList>
            <person name="Gilroy R."/>
            <person name="Ravi A."/>
            <person name="Getino M."/>
            <person name="Pursley I."/>
            <person name="Horton D.L."/>
            <person name="Alikhan N.F."/>
            <person name="Baker D."/>
            <person name="Gharbi K."/>
            <person name="Hall N."/>
            <person name="Watson M."/>
            <person name="Adriaenssens E.M."/>
            <person name="Foster-Nyarko E."/>
            <person name="Jarju S."/>
            <person name="Secka A."/>
            <person name="Antonio M."/>
            <person name="Oren A."/>
            <person name="Chaudhuri R.R."/>
            <person name="La Ragione R."/>
            <person name="Hildebrand F."/>
            <person name="Pallen M.J."/>
        </authorList>
    </citation>
    <scope>NUCLEOTIDE SEQUENCE</scope>
    <source>
        <strain evidence="5">CHK189-29639</strain>
    </source>
</reference>
<evidence type="ECO:0000256" key="2">
    <source>
        <dbReference type="SAM" id="MobiDB-lite"/>
    </source>
</evidence>
<dbReference type="NCBIfam" id="TIGR01168">
    <property type="entry name" value="YSIRK_signal"/>
    <property type="match status" value="1"/>
</dbReference>
<evidence type="ECO:0000256" key="1">
    <source>
        <dbReference type="ARBA" id="ARBA00022729"/>
    </source>
</evidence>
<dbReference type="InterPro" id="IPR005877">
    <property type="entry name" value="YSIRK_signal_dom"/>
</dbReference>
<feature type="domain" description="YSIRK Gram-positive signal peptide" evidence="4">
    <location>
        <begin position="3"/>
        <end position="27"/>
    </location>
</feature>
<comment type="caution">
    <text evidence="5">The sequence shown here is derived from an EMBL/GenBank/DDBJ whole genome shotgun (WGS) entry which is preliminary data.</text>
</comment>
<dbReference type="Pfam" id="PF03382">
    <property type="entry name" value="DUF285"/>
    <property type="match status" value="1"/>
</dbReference>
<name>A0A921IBG7_9LACO</name>
<dbReference type="Pfam" id="PF04650">
    <property type="entry name" value="YSIRK_signal"/>
    <property type="match status" value="1"/>
</dbReference>
<proteinExistence type="predicted"/>
<evidence type="ECO:0000256" key="3">
    <source>
        <dbReference type="SAM" id="Phobius"/>
    </source>
</evidence>